<dbReference type="SUPFAM" id="SSF51445">
    <property type="entry name" value="(Trans)glycosidases"/>
    <property type="match status" value="1"/>
</dbReference>
<evidence type="ECO:0000256" key="14">
    <source>
        <dbReference type="ARBA" id="ARBA00041276"/>
    </source>
</evidence>
<evidence type="ECO:0000256" key="11">
    <source>
        <dbReference type="ARBA" id="ARBA00023326"/>
    </source>
</evidence>
<dbReference type="PANTHER" id="PTHR42715">
    <property type="entry name" value="BETA-GLUCOSIDASE"/>
    <property type="match status" value="1"/>
</dbReference>
<dbReference type="GO" id="GO:0008422">
    <property type="term" value="F:beta-glucosidase activity"/>
    <property type="evidence" value="ECO:0007669"/>
    <property type="project" value="UniProtKB-EC"/>
</dbReference>
<keyword evidence="6" id="KW-0964">Secreted</keyword>
<protein>
    <recommendedName>
        <fullName evidence="13">Probable beta-glucosidase G</fullName>
        <ecNumber evidence="5">3.2.1.21</ecNumber>
    </recommendedName>
    <alternativeName>
        <fullName evidence="14">Beta-D-glucoside glucohydrolase G</fullName>
    </alternativeName>
    <alternativeName>
        <fullName evidence="15">Cellobiase G</fullName>
    </alternativeName>
    <alternativeName>
        <fullName evidence="16">Gentiobiase G</fullName>
    </alternativeName>
</protein>
<dbReference type="InterPro" id="IPR036881">
    <property type="entry name" value="Glyco_hydro_3_C_sf"/>
</dbReference>
<dbReference type="EMBL" id="NIZV01000064">
    <property type="protein sequence ID" value="RSM13270.1"/>
    <property type="molecule type" value="Genomic_DNA"/>
</dbReference>
<evidence type="ECO:0000256" key="13">
    <source>
        <dbReference type="ARBA" id="ARBA00039579"/>
    </source>
</evidence>
<dbReference type="Pfam" id="PF01915">
    <property type="entry name" value="Glyco_hydro_3_C"/>
    <property type="match status" value="1"/>
</dbReference>
<dbReference type="InterPro" id="IPR013783">
    <property type="entry name" value="Ig-like_fold"/>
</dbReference>
<keyword evidence="10" id="KW-0326">Glycosidase</keyword>
<dbReference type="InterPro" id="IPR050288">
    <property type="entry name" value="Cellulose_deg_GH3"/>
</dbReference>
<dbReference type="InterPro" id="IPR017853">
    <property type="entry name" value="GH"/>
</dbReference>
<proteinExistence type="inferred from homology"/>
<evidence type="ECO:0000256" key="8">
    <source>
        <dbReference type="ARBA" id="ARBA00022801"/>
    </source>
</evidence>
<evidence type="ECO:0000256" key="12">
    <source>
        <dbReference type="ARBA" id="ARBA00024983"/>
    </source>
</evidence>
<evidence type="ECO:0000256" key="3">
    <source>
        <dbReference type="ARBA" id="ARBA00004987"/>
    </source>
</evidence>
<evidence type="ECO:0000313" key="19">
    <source>
        <dbReference type="EMBL" id="RSM13270.1"/>
    </source>
</evidence>
<keyword evidence="9" id="KW-0119">Carbohydrate metabolism</keyword>
<name>A0A428UG57_9HYPO</name>
<evidence type="ECO:0000259" key="18">
    <source>
        <dbReference type="SMART" id="SM01217"/>
    </source>
</evidence>
<dbReference type="Pfam" id="PF14310">
    <property type="entry name" value="Fn3-like"/>
    <property type="match status" value="1"/>
</dbReference>
<dbReference type="AlphaFoldDB" id="A0A428UG57"/>
<evidence type="ECO:0000256" key="17">
    <source>
        <dbReference type="SAM" id="SignalP"/>
    </source>
</evidence>
<comment type="similarity">
    <text evidence="4">Belongs to the glycosyl hydrolase 3 family.</text>
</comment>
<evidence type="ECO:0000256" key="4">
    <source>
        <dbReference type="ARBA" id="ARBA00005336"/>
    </source>
</evidence>
<sequence length="644" mass="70149">MRLSKLIFLVGLALLPSLTQAAWNHDDYMKSPGPEEIPNPYATGLGWEEAFSQASEFVSQLTLEEKVQLVSVTEGLCVGNIAPINRLNFSGLCIQNEPMALEQGTYTSVFPAGLTIAATWDKNFAYQRGRHMGDEFRGKGSHVILGPSAGPLGRHALSGRNWEGFSPDPYLTGELFTETIIGIQNAGVQACAKHYIGNEQETKDKERQEQDGREAMHELYLCPFQQAVRAGVATAAGTVLLKNINNTLPLKSPKRVGIFGNDAGDCVNGMSYWFFNGVGNYEYGVLAAGGGSGSGLFTYVVSPLEAIKQRVGSDGTLLQYVLNHTAIIQDDSPNFAALLPSPPDVCLVFLKSWATENEDRTNLHAEWNGDEVVEKIASYCPNTVVVTHSGGINLMPWADHPNVTAILVAHLPGQEAGNSIVDVLWGDVNPSGRLPYTIAKEVSDYSFAPITNSTELFNSDDPNAWQADFTEGLLIDYRHFDYHNIDVRYEFGFGLSYTTFSMGNATVNPLYTGTLTTQPPAAQTVPGGNPNLWEALYQVQVAVKNDGAIAGSAVPQLYLALPDVSAQGNTPKSVLRGFDKVYLQPGETKTVTFDLTRRDISYWDVISQQWIIGEGEVQAHVVGAGITELEDLDSWRGSYCRSEA</sequence>
<comment type="subcellular location">
    <subcellularLocation>
        <location evidence="2">Secreted</location>
    </subcellularLocation>
</comment>
<feature type="domain" description="Fibronectin type III-like" evidence="18">
    <location>
        <begin position="553"/>
        <end position="625"/>
    </location>
</feature>
<reference evidence="19 20" key="1">
    <citation type="submission" date="2017-06" db="EMBL/GenBank/DDBJ databases">
        <title>Cmopartive genomic analysis of Ambrosia Fusariam Clade fungi.</title>
        <authorList>
            <person name="Stajich J.E."/>
            <person name="Carrillo J."/>
            <person name="Kijimoto T."/>
            <person name="Eskalen A."/>
            <person name="O'Donnell K."/>
            <person name="Kasson M."/>
        </authorList>
    </citation>
    <scope>NUCLEOTIDE SEQUENCE [LARGE SCALE GENOMIC DNA]</scope>
    <source>
        <strain evidence="19 20">NRRL 20438</strain>
    </source>
</reference>
<evidence type="ECO:0000256" key="1">
    <source>
        <dbReference type="ARBA" id="ARBA00000448"/>
    </source>
</evidence>
<keyword evidence="8" id="KW-0378">Hydrolase</keyword>
<keyword evidence="20" id="KW-1185">Reference proteome</keyword>
<keyword evidence="11" id="KW-0624">Polysaccharide degradation</keyword>
<comment type="catalytic activity">
    <reaction evidence="1">
        <text>Hydrolysis of terminal, non-reducing beta-D-glucosyl residues with release of beta-D-glucose.</text>
        <dbReference type="EC" id="3.2.1.21"/>
    </reaction>
</comment>
<evidence type="ECO:0000256" key="16">
    <source>
        <dbReference type="ARBA" id="ARBA00041808"/>
    </source>
</evidence>
<dbReference type="GO" id="GO:0005576">
    <property type="term" value="C:extracellular region"/>
    <property type="evidence" value="ECO:0007669"/>
    <property type="project" value="UniProtKB-SubCell"/>
</dbReference>
<keyword evidence="7 17" id="KW-0732">Signal</keyword>
<organism evidence="19 20">
    <name type="scientific">Fusarium ambrosium</name>
    <dbReference type="NCBI Taxonomy" id="131363"/>
    <lineage>
        <taxon>Eukaryota</taxon>
        <taxon>Fungi</taxon>
        <taxon>Dikarya</taxon>
        <taxon>Ascomycota</taxon>
        <taxon>Pezizomycotina</taxon>
        <taxon>Sordariomycetes</taxon>
        <taxon>Hypocreomycetidae</taxon>
        <taxon>Hypocreales</taxon>
        <taxon>Nectriaceae</taxon>
        <taxon>Fusarium</taxon>
        <taxon>Fusarium solani species complex</taxon>
    </lineage>
</organism>
<dbReference type="Gene3D" id="2.60.40.10">
    <property type="entry name" value="Immunoglobulins"/>
    <property type="match status" value="1"/>
</dbReference>
<evidence type="ECO:0000256" key="6">
    <source>
        <dbReference type="ARBA" id="ARBA00022525"/>
    </source>
</evidence>
<comment type="function">
    <text evidence="12">Beta-glucosidases are one of a number of cellulolytic enzymes involved in the degradation of cellulosic biomass. Catalyzes the last step releasing glucose from the inhibitory cellobiose.</text>
</comment>
<evidence type="ECO:0000256" key="2">
    <source>
        <dbReference type="ARBA" id="ARBA00004613"/>
    </source>
</evidence>
<evidence type="ECO:0000313" key="20">
    <source>
        <dbReference type="Proteomes" id="UP000288429"/>
    </source>
</evidence>
<dbReference type="SUPFAM" id="SSF52279">
    <property type="entry name" value="Beta-D-glucan exohydrolase, C-terminal domain"/>
    <property type="match status" value="1"/>
</dbReference>
<evidence type="ECO:0000256" key="5">
    <source>
        <dbReference type="ARBA" id="ARBA00012744"/>
    </source>
</evidence>
<dbReference type="Proteomes" id="UP000288429">
    <property type="component" value="Unassembled WGS sequence"/>
</dbReference>
<comment type="pathway">
    <text evidence="3">Glycan metabolism; cellulose degradation.</text>
</comment>
<dbReference type="PANTHER" id="PTHR42715:SF12">
    <property type="entry name" value="BETA-GLUCOSIDASE G-RELATED"/>
    <property type="match status" value="1"/>
</dbReference>
<evidence type="ECO:0000256" key="9">
    <source>
        <dbReference type="ARBA" id="ARBA00023277"/>
    </source>
</evidence>
<feature type="chain" id="PRO_5019299685" description="Probable beta-glucosidase G" evidence="17">
    <location>
        <begin position="22"/>
        <end position="644"/>
    </location>
</feature>
<dbReference type="SMART" id="SM01217">
    <property type="entry name" value="Fn3_like"/>
    <property type="match status" value="1"/>
</dbReference>
<evidence type="ECO:0000256" key="10">
    <source>
        <dbReference type="ARBA" id="ARBA00023295"/>
    </source>
</evidence>
<dbReference type="InterPro" id="IPR001764">
    <property type="entry name" value="Glyco_hydro_3_N"/>
</dbReference>
<dbReference type="EC" id="3.2.1.21" evidence="5"/>
<evidence type="ECO:0000256" key="15">
    <source>
        <dbReference type="ARBA" id="ARBA00041601"/>
    </source>
</evidence>
<dbReference type="PRINTS" id="PR00133">
    <property type="entry name" value="GLHYDRLASE3"/>
</dbReference>
<feature type="signal peptide" evidence="17">
    <location>
        <begin position="1"/>
        <end position="21"/>
    </location>
</feature>
<dbReference type="InterPro" id="IPR026891">
    <property type="entry name" value="Fn3-like"/>
</dbReference>
<dbReference type="Gene3D" id="3.40.50.1700">
    <property type="entry name" value="Glycoside hydrolase family 3 C-terminal domain"/>
    <property type="match status" value="1"/>
</dbReference>
<accession>A0A428UG57</accession>
<gene>
    <name evidence="19" type="ORF">CDV31_005974</name>
</gene>
<dbReference type="InterPro" id="IPR002772">
    <property type="entry name" value="Glyco_hydro_3_C"/>
</dbReference>
<comment type="caution">
    <text evidence="19">The sequence shown here is derived from an EMBL/GenBank/DDBJ whole genome shotgun (WGS) entry which is preliminary data.</text>
</comment>
<dbReference type="GO" id="GO:0009251">
    <property type="term" value="P:glucan catabolic process"/>
    <property type="evidence" value="ECO:0007669"/>
    <property type="project" value="TreeGrafter"/>
</dbReference>
<evidence type="ECO:0000256" key="7">
    <source>
        <dbReference type="ARBA" id="ARBA00022729"/>
    </source>
</evidence>